<comment type="catalytic activity">
    <reaction evidence="1 5">
        <text>[protein]-peptidylproline (omega=180) = [protein]-peptidylproline (omega=0)</text>
        <dbReference type="Rhea" id="RHEA:16237"/>
        <dbReference type="Rhea" id="RHEA-COMP:10747"/>
        <dbReference type="Rhea" id="RHEA-COMP:10748"/>
        <dbReference type="ChEBI" id="CHEBI:83833"/>
        <dbReference type="ChEBI" id="CHEBI:83834"/>
        <dbReference type="EC" id="5.2.1.8"/>
    </reaction>
</comment>
<dbReference type="Proteomes" id="UP000218165">
    <property type="component" value="Chromosome"/>
</dbReference>
<reference evidence="9" key="1">
    <citation type="submission" date="2017-09" db="EMBL/GenBank/DDBJ databases">
        <title>Brachybacterium sp. VM2412.</title>
        <authorList>
            <person name="Tak E.J."/>
            <person name="Bae J.-W."/>
        </authorList>
    </citation>
    <scope>NUCLEOTIDE SEQUENCE [LARGE SCALE GENOMIC DNA]</scope>
    <source>
        <strain evidence="9">VM2412</strain>
    </source>
</reference>
<protein>
    <recommendedName>
        <fullName evidence="2 5">peptidylprolyl isomerase</fullName>
        <ecNumber evidence="2 5">5.2.1.8</ecNumber>
    </recommendedName>
</protein>
<evidence type="ECO:0000313" key="9">
    <source>
        <dbReference type="Proteomes" id="UP000218165"/>
    </source>
</evidence>
<gene>
    <name evidence="8" type="ORF">CFK38_10870</name>
</gene>
<evidence type="ECO:0000256" key="5">
    <source>
        <dbReference type="PROSITE-ProRule" id="PRU00277"/>
    </source>
</evidence>
<dbReference type="InterPro" id="IPR046357">
    <property type="entry name" value="PPIase_dom_sf"/>
</dbReference>
<evidence type="ECO:0000256" key="4">
    <source>
        <dbReference type="ARBA" id="ARBA00023235"/>
    </source>
</evidence>
<evidence type="ECO:0000256" key="3">
    <source>
        <dbReference type="ARBA" id="ARBA00023110"/>
    </source>
</evidence>
<feature type="domain" description="PPIase FKBP-type" evidence="7">
    <location>
        <begin position="249"/>
        <end position="334"/>
    </location>
</feature>
<feature type="region of interest" description="Disordered" evidence="6">
    <location>
        <begin position="216"/>
        <end position="237"/>
    </location>
</feature>
<dbReference type="KEGG" id="brz:CFK38_10870"/>
<dbReference type="InterPro" id="IPR044609">
    <property type="entry name" value="FKBP2/11"/>
</dbReference>
<dbReference type="EC" id="5.2.1.8" evidence="2 5"/>
<sequence>MLRPVPWCRARYGPTDPKGPHLIRRRTLLTTALAATAAIGLAACTDEGTDGSGASDAGGASDGGGGGDPLAGVTVSEELGAEPTVEFTAPLEITAADAKVVVPGDGETIAEGDTIIWRHKYVDASTGKTLQSWWQGAPAGGVQVTAESIGQAAFDVFTTMAVGSRFVMAGWQQSADGQAYSLLQVADVDRIVSPLRAEGEPAEPSGTFPTVTLAENGAPSLDAPPEGEAPTSTVREDLIVGTGDTTRAGDYLTMHYTGWKWSDGSQFDSSWERGAPFSFVQGEGGVIQGWDENLLDLPVGSQVMLVIPPAEAYRDQGELAGETLLFVIDVLDAAHTND</sequence>
<organism evidence="8 9">
    <name type="scientific">Brachybacterium vulturis</name>
    <dbReference type="NCBI Taxonomy" id="2017484"/>
    <lineage>
        <taxon>Bacteria</taxon>
        <taxon>Bacillati</taxon>
        <taxon>Actinomycetota</taxon>
        <taxon>Actinomycetes</taxon>
        <taxon>Micrococcales</taxon>
        <taxon>Dermabacteraceae</taxon>
        <taxon>Brachybacterium</taxon>
    </lineage>
</organism>
<evidence type="ECO:0000256" key="2">
    <source>
        <dbReference type="ARBA" id="ARBA00013194"/>
    </source>
</evidence>
<evidence type="ECO:0000313" key="8">
    <source>
        <dbReference type="EMBL" id="ATG51964.1"/>
    </source>
</evidence>
<evidence type="ECO:0000259" key="7">
    <source>
        <dbReference type="PROSITE" id="PS50059"/>
    </source>
</evidence>
<feature type="compositionally biased region" description="Gly residues" evidence="6">
    <location>
        <begin position="60"/>
        <end position="69"/>
    </location>
</feature>
<keyword evidence="9" id="KW-1185">Reference proteome</keyword>
<evidence type="ECO:0000256" key="1">
    <source>
        <dbReference type="ARBA" id="ARBA00000971"/>
    </source>
</evidence>
<dbReference type="PANTHER" id="PTHR45779">
    <property type="entry name" value="PEPTIDYLPROLYL ISOMERASE"/>
    <property type="match status" value="1"/>
</dbReference>
<dbReference type="PANTHER" id="PTHR45779:SF7">
    <property type="entry name" value="PEPTIDYLPROLYL ISOMERASE"/>
    <property type="match status" value="1"/>
</dbReference>
<keyword evidence="3 5" id="KW-0697">Rotamase</keyword>
<feature type="region of interest" description="Disordered" evidence="6">
    <location>
        <begin position="48"/>
        <end position="73"/>
    </location>
</feature>
<dbReference type="PROSITE" id="PS50059">
    <property type="entry name" value="FKBP_PPIASE"/>
    <property type="match status" value="1"/>
</dbReference>
<accession>A0A291GPS0</accession>
<evidence type="ECO:0000256" key="6">
    <source>
        <dbReference type="SAM" id="MobiDB-lite"/>
    </source>
</evidence>
<dbReference type="AlphaFoldDB" id="A0A291GPS0"/>
<dbReference type="SUPFAM" id="SSF54534">
    <property type="entry name" value="FKBP-like"/>
    <property type="match status" value="1"/>
</dbReference>
<dbReference type="InterPro" id="IPR001179">
    <property type="entry name" value="PPIase_FKBP_dom"/>
</dbReference>
<dbReference type="EMBL" id="CP023563">
    <property type="protein sequence ID" value="ATG51964.1"/>
    <property type="molecule type" value="Genomic_DNA"/>
</dbReference>
<name>A0A291GPS0_9MICO</name>
<keyword evidence="4 5" id="KW-0413">Isomerase</keyword>
<dbReference type="GO" id="GO:0003755">
    <property type="term" value="F:peptidyl-prolyl cis-trans isomerase activity"/>
    <property type="evidence" value="ECO:0007669"/>
    <property type="project" value="UniProtKB-KW"/>
</dbReference>
<dbReference type="Pfam" id="PF00254">
    <property type="entry name" value="FKBP_C"/>
    <property type="match status" value="1"/>
</dbReference>
<proteinExistence type="predicted"/>
<dbReference type="Gene3D" id="3.10.50.40">
    <property type="match status" value="1"/>
</dbReference>